<dbReference type="Proteomes" id="UP001229955">
    <property type="component" value="Chromosome"/>
</dbReference>
<protein>
    <submittedName>
        <fullName evidence="3">DUF885 family protein</fullName>
    </submittedName>
</protein>
<dbReference type="InterPro" id="IPR010281">
    <property type="entry name" value="DUF885"/>
</dbReference>
<reference evidence="3" key="1">
    <citation type="submission" date="2023-07" db="EMBL/GenBank/DDBJ databases">
        <authorList>
            <person name="Haufschild T."/>
            <person name="Kallscheuer N."/>
            <person name="Hammer J."/>
            <person name="Kohn T."/>
            <person name="Kabuu M."/>
            <person name="Jogler M."/>
            <person name="Wohfarth N."/>
            <person name="Heuer A."/>
            <person name="Rohde M."/>
            <person name="van Teeseling M.C.F."/>
            <person name="Jogler C."/>
        </authorList>
    </citation>
    <scope>NUCLEOTIDE SEQUENCE</scope>
    <source>
        <strain evidence="2">Strain 138</strain>
        <strain evidence="3">Strain 318</strain>
    </source>
</reference>
<evidence type="ECO:0000256" key="1">
    <source>
        <dbReference type="SAM" id="SignalP"/>
    </source>
</evidence>
<evidence type="ECO:0000313" key="4">
    <source>
        <dbReference type="Proteomes" id="UP001229955"/>
    </source>
</evidence>
<evidence type="ECO:0000313" key="2">
    <source>
        <dbReference type="EMBL" id="WKW11555.1"/>
    </source>
</evidence>
<name>A0AA49JZ01_9BACT</name>
<dbReference type="EMBL" id="CP130612">
    <property type="protein sequence ID" value="WKW11555.1"/>
    <property type="molecule type" value="Genomic_DNA"/>
</dbReference>
<organism evidence="3 4">
    <name type="scientific">Pseudogemmatithrix spongiicola</name>
    <dbReference type="NCBI Taxonomy" id="3062599"/>
    <lineage>
        <taxon>Bacteria</taxon>
        <taxon>Pseudomonadati</taxon>
        <taxon>Gemmatimonadota</taxon>
        <taxon>Gemmatimonadia</taxon>
        <taxon>Gemmatimonadales</taxon>
        <taxon>Gemmatimonadaceae</taxon>
        <taxon>Pseudogemmatithrix</taxon>
    </lineage>
</organism>
<dbReference type="RefSeq" id="WP_367887254.1">
    <property type="nucleotide sequence ID" value="NZ_CP130612.1"/>
</dbReference>
<keyword evidence="4" id="KW-1185">Reference proteome</keyword>
<accession>A0AA49JTD5</accession>
<gene>
    <name evidence="2" type="ORF">Strain138_000810</name>
    <name evidence="3" type="ORF">Strain318_000810</name>
</gene>
<dbReference type="Pfam" id="PF05960">
    <property type="entry name" value="DUF885"/>
    <property type="match status" value="1"/>
</dbReference>
<dbReference type="SUPFAM" id="SSF55486">
    <property type="entry name" value="Metalloproteases ('zincins'), catalytic domain"/>
    <property type="match status" value="1"/>
</dbReference>
<dbReference type="EMBL" id="CP130613">
    <property type="protein sequence ID" value="WKW14465.1"/>
    <property type="molecule type" value="Genomic_DNA"/>
</dbReference>
<dbReference type="PANTHER" id="PTHR33361">
    <property type="entry name" value="GLR0591 PROTEIN"/>
    <property type="match status" value="1"/>
</dbReference>
<dbReference type="AlphaFoldDB" id="A0AA49JZ01"/>
<proteinExistence type="predicted"/>
<dbReference type="PANTHER" id="PTHR33361:SF2">
    <property type="entry name" value="DUF885 DOMAIN-CONTAINING PROTEIN"/>
    <property type="match status" value="1"/>
</dbReference>
<accession>A0AA49JZ01</accession>
<evidence type="ECO:0000313" key="3">
    <source>
        <dbReference type="EMBL" id="WKW14465.1"/>
    </source>
</evidence>
<sequence>MSKPLALFALLLAIAPLQAQRLAAPSPNAISELRDTILVYGQDRGALLRRWTVPYSVDRAARMRTFYTEWRARLQRIDFARLSQEGRIDYLLLDNRLRQELDQLQRDDRLAAEMKSYVPFASTIAGFEEARRRLETPNGQLAGRALADMAKQIDSLTKAVRARAPQSAQIPRAERITGLRTVEYLGDLQTQLRNWNRFSSGYDPEFTWWTADPFRRVNDGITGYQRAIREVVIGQKQGEEEPIIGDPIGVAGVNADLAFEMIAYTPQELLALAEKEFAWIEAEQRKAAREMGFGDDWRGALEKVKQAFVPPGDQPAMVRDLARSAVKFITDRDLVTVPPLADEVWRMEMMPPRQQLVSPFFLGGEIIQVAYPTDSMQHDDKLMAMRGNNPHFSLATVHHELIPGHHLQGFMTQRYNAHRQMFSTPFWGEGWALWWEMLLWDNQFAPTPEDRMGMLFWRSHRAARIIFSLRFQMGQMTPQEAVDFLVNRVGHERANAEAEVRRSFNGTYSPMYQAAYMLGGLQFRALHTELVKSGRMTNKEFHDAILQGGRMPVEMVRARMLNLPLTRDWKPAWRFYN</sequence>
<keyword evidence="1" id="KW-0732">Signal</keyword>
<feature type="signal peptide" evidence="1">
    <location>
        <begin position="1"/>
        <end position="19"/>
    </location>
</feature>
<dbReference type="KEGG" id="pspc:Strain318_000810"/>
<feature type="chain" id="PRO_5041337824" evidence="1">
    <location>
        <begin position="20"/>
        <end position="577"/>
    </location>
</feature>